<dbReference type="Proteomes" id="UP000295075">
    <property type="component" value="Unassembled WGS sequence"/>
</dbReference>
<protein>
    <submittedName>
        <fullName evidence="2">SDR family oxidoreductase</fullName>
    </submittedName>
</protein>
<dbReference type="OrthoDB" id="9792003at2"/>
<dbReference type="EMBL" id="SMKA01000277">
    <property type="protein sequence ID" value="TDC17344.1"/>
    <property type="molecule type" value="Genomic_DNA"/>
</dbReference>
<evidence type="ECO:0000313" key="3">
    <source>
        <dbReference type="Proteomes" id="UP000295075"/>
    </source>
</evidence>
<sequence>MIVLISGASSGFGALTARALTDAGHTVYAGMRDLAGRNAAAAADAAAYSPGLRPVELDVSSETSVQQAVDMVVGAERRIDVLIHNAGHMVTGPAEAFTPEQVLDLYDTNVVGTQRLNRAALPVMRAQRDGLVVWVGSSSTRGGTPPYLAPYFAAKAGMDALAQSYALELARFGIETTIVVPGAFTHGTNHFLHSGSPADTDVVAAYETKYAGLMEHVGQRLAELEPEWSDVAEVARLIVSVVDTEKGKRPFRASYDPSDDGAIVVNAVADRVRSELLHRIGLEDLLHPYVDCRA</sequence>
<dbReference type="Pfam" id="PF00106">
    <property type="entry name" value="adh_short"/>
    <property type="match status" value="1"/>
</dbReference>
<reference evidence="2 3" key="1">
    <citation type="submission" date="2019-03" db="EMBL/GenBank/DDBJ databases">
        <title>Draft genome sequences of novel Actinobacteria.</title>
        <authorList>
            <person name="Sahin N."/>
            <person name="Ay H."/>
            <person name="Saygin H."/>
        </authorList>
    </citation>
    <scope>NUCLEOTIDE SEQUENCE [LARGE SCALE GENOMIC DNA]</scope>
    <source>
        <strain evidence="2 3">JCM 30547</strain>
    </source>
</reference>
<dbReference type="InterPro" id="IPR002347">
    <property type="entry name" value="SDR_fam"/>
</dbReference>
<gene>
    <name evidence="2" type="ORF">E1261_37235</name>
</gene>
<dbReference type="Gene3D" id="3.40.50.720">
    <property type="entry name" value="NAD(P)-binding Rossmann-like Domain"/>
    <property type="match status" value="1"/>
</dbReference>
<comment type="caution">
    <text evidence="2">The sequence shown here is derived from an EMBL/GenBank/DDBJ whole genome shotgun (WGS) entry which is preliminary data.</text>
</comment>
<dbReference type="InterPro" id="IPR051911">
    <property type="entry name" value="SDR_oxidoreductase"/>
</dbReference>
<organism evidence="2 3">
    <name type="scientific">Kribbella albertanoniae</name>
    <dbReference type="NCBI Taxonomy" id="1266829"/>
    <lineage>
        <taxon>Bacteria</taxon>
        <taxon>Bacillati</taxon>
        <taxon>Actinomycetota</taxon>
        <taxon>Actinomycetes</taxon>
        <taxon>Propionibacteriales</taxon>
        <taxon>Kribbellaceae</taxon>
        <taxon>Kribbella</taxon>
    </lineage>
</organism>
<accession>A0A4R4P6I6</accession>
<evidence type="ECO:0000313" key="2">
    <source>
        <dbReference type="EMBL" id="TDC17344.1"/>
    </source>
</evidence>
<proteinExistence type="inferred from homology"/>
<dbReference type="RefSeq" id="WP_132414448.1">
    <property type="nucleotide sequence ID" value="NZ_SMKA01000277.1"/>
</dbReference>
<dbReference type="PANTHER" id="PTHR43976:SF9">
    <property type="entry name" value="OXIDOREDUCTASE"/>
    <property type="match status" value="1"/>
</dbReference>
<name>A0A4R4P6I6_9ACTN</name>
<dbReference type="PRINTS" id="PR00080">
    <property type="entry name" value="SDRFAMILY"/>
</dbReference>
<dbReference type="AlphaFoldDB" id="A0A4R4P6I6"/>
<keyword evidence="3" id="KW-1185">Reference proteome</keyword>
<dbReference type="PANTHER" id="PTHR43976">
    <property type="entry name" value="SHORT CHAIN DEHYDROGENASE"/>
    <property type="match status" value="1"/>
</dbReference>
<dbReference type="PRINTS" id="PR00081">
    <property type="entry name" value="GDHRDH"/>
</dbReference>
<dbReference type="CDD" id="cd05374">
    <property type="entry name" value="17beta-HSD-like_SDR_c"/>
    <property type="match status" value="1"/>
</dbReference>
<comment type="similarity">
    <text evidence="1">Belongs to the short-chain dehydrogenases/reductases (SDR) family.</text>
</comment>
<dbReference type="SUPFAM" id="SSF51735">
    <property type="entry name" value="NAD(P)-binding Rossmann-fold domains"/>
    <property type="match status" value="1"/>
</dbReference>
<evidence type="ECO:0000256" key="1">
    <source>
        <dbReference type="RuleBase" id="RU000363"/>
    </source>
</evidence>
<dbReference type="InterPro" id="IPR036291">
    <property type="entry name" value="NAD(P)-bd_dom_sf"/>
</dbReference>